<dbReference type="EMBL" id="CP022983">
    <property type="protein sequence ID" value="ASV66790.1"/>
    <property type="molecule type" value="Genomic_DNA"/>
</dbReference>
<keyword evidence="10" id="KW-1185">Reference proteome</keyword>
<dbReference type="GO" id="GO:0006508">
    <property type="term" value="P:proteolysis"/>
    <property type="evidence" value="ECO:0007669"/>
    <property type="project" value="UniProtKB-KW"/>
</dbReference>
<proteinExistence type="predicted"/>
<evidence type="ECO:0000256" key="1">
    <source>
        <dbReference type="ARBA" id="ARBA00001362"/>
    </source>
</evidence>
<evidence type="ECO:0000256" key="3">
    <source>
        <dbReference type="ARBA" id="ARBA00022723"/>
    </source>
</evidence>
<dbReference type="KEGG" id="bko:CKF48_05315"/>
<keyword evidence="2" id="KW-0645">Protease</keyword>
<dbReference type="GO" id="GO:0008237">
    <property type="term" value="F:metallopeptidase activity"/>
    <property type="evidence" value="ECO:0007669"/>
    <property type="project" value="UniProtKB-KW"/>
</dbReference>
<keyword evidence="8" id="KW-0961">Cell wall biogenesis/degradation</keyword>
<evidence type="ECO:0000256" key="8">
    <source>
        <dbReference type="ARBA" id="ARBA00023316"/>
    </source>
</evidence>
<keyword evidence="7" id="KW-0482">Metalloprotease</keyword>
<dbReference type="AlphaFoldDB" id="A0A248TFA1"/>
<dbReference type="OrthoDB" id="9801430at2"/>
<sequence length="57" mass="6812">MTSLENIYLANRKLLKRTMLNAGFISNIDEWWHYEYGTKSWANKVGVKQYFRGILEI</sequence>
<keyword evidence="6" id="KW-0224">Dipeptidase</keyword>
<evidence type="ECO:0000313" key="10">
    <source>
        <dbReference type="Proteomes" id="UP000215137"/>
    </source>
</evidence>
<dbReference type="Proteomes" id="UP000215137">
    <property type="component" value="Chromosome"/>
</dbReference>
<dbReference type="InterPro" id="IPR009045">
    <property type="entry name" value="Zn_M74/Hedgehog-like"/>
</dbReference>
<organism evidence="9 10">
    <name type="scientific">Cytobacillus kochii</name>
    <dbReference type="NCBI Taxonomy" id="859143"/>
    <lineage>
        <taxon>Bacteria</taxon>
        <taxon>Bacillati</taxon>
        <taxon>Bacillota</taxon>
        <taxon>Bacilli</taxon>
        <taxon>Bacillales</taxon>
        <taxon>Bacillaceae</taxon>
        <taxon>Cytobacillus</taxon>
    </lineage>
</organism>
<dbReference type="InterPro" id="IPR000755">
    <property type="entry name" value="A_A_dipeptidase"/>
</dbReference>
<dbReference type="GO" id="GO:0160237">
    <property type="term" value="F:D-Ala-D-Ala dipeptidase activity"/>
    <property type="evidence" value="ECO:0007669"/>
    <property type="project" value="UniProtKB-EC"/>
</dbReference>
<evidence type="ECO:0000256" key="4">
    <source>
        <dbReference type="ARBA" id="ARBA00022801"/>
    </source>
</evidence>
<dbReference type="Gene3D" id="3.30.1380.10">
    <property type="match status" value="1"/>
</dbReference>
<keyword evidence="3" id="KW-0479">Metal-binding</keyword>
<keyword evidence="4" id="KW-0378">Hydrolase</keyword>
<name>A0A248TFA1_9BACI</name>
<dbReference type="GO" id="GO:0046872">
    <property type="term" value="F:metal ion binding"/>
    <property type="evidence" value="ECO:0007669"/>
    <property type="project" value="UniProtKB-KW"/>
</dbReference>
<evidence type="ECO:0000256" key="7">
    <source>
        <dbReference type="ARBA" id="ARBA00023049"/>
    </source>
</evidence>
<gene>
    <name evidence="9" type="ORF">CKF48_05315</name>
</gene>
<dbReference type="Pfam" id="PF01427">
    <property type="entry name" value="Peptidase_M15"/>
    <property type="match status" value="1"/>
</dbReference>
<accession>A0A248TFA1</accession>
<dbReference type="GO" id="GO:0071555">
    <property type="term" value="P:cell wall organization"/>
    <property type="evidence" value="ECO:0007669"/>
    <property type="project" value="UniProtKB-KW"/>
</dbReference>
<evidence type="ECO:0008006" key="11">
    <source>
        <dbReference type="Google" id="ProtNLM"/>
    </source>
</evidence>
<evidence type="ECO:0000256" key="6">
    <source>
        <dbReference type="ARBA" id="ARBA00022997"/>
    </source>
</evidence>
<evidence type="ECO:0000256" key="2">
    <source>
        <dbReference type="ARBA" id="ARBA00022670"/>
    </source>
</evidence>
<dbReference type="SUPFAM" id="SSF55166">
    <property type="entry name" value="Hedgehog/DD-peptidase"/>
    <property type="match status" value="1"/>
</dbReference>
<evidence type="ECO:0000256" key="5">
    <source>
        <dbReference type="ARBA" id="ARBA00022833"/>
    </source>
</evidence>
<protein>
    <recommendedName>
        <fullName evidence="11">D-alanyl-D-alanine dipeptidase</fullName>
    </recommendedName>
</protein>
<reference evidence="9 10" key="1">
    <citation type="submission" date="2017-08" db="EMBL/GenBank/DDBJ databases">
        <title>Complete Genome Sequence of Bacillus kochii Oregon-R-modENCODE STRAIN BDGP4, isolated from Drosophila melanogaster gut.</title>
        <authorList>
            <person name="Wan K.H."/>
            <person name="Yu C."/>
            <person name="Park S."/>
            <person name="Hammonds A.S."/>
            <person name="Booth B.W."/>
            <person name="Celniker S.E."/>
        </authorList>
    </citation>
    <scope>NUCLEOTIDE SEQUENCE [LARGE SCALE GENOMIC DNA]</scope>
    <source>
        <strain evidence="9 10">BDGP4</strain>
    </source>
</reference>
<keyword evidence="5" id="KW-0862">Zinc</keyword>
<comment type="catalytic activity">
    <reaction evidence="1">
        <text>D-alanyl-D-alanine + H2O = 2 D-alanine</text>
        <dbReference type="Rhea" id="RHEA:20661"/>
        <dbReference type="ChEBI" id="CHEBI:15377"/>
        <dbReference type="ChEBI" id="CHEBI:57416"/>
        <dbReference type="ChEBI" id="CHEBI:57822"/>
        <dbReference type="EC" id="3.4.13.22"/>
    </reaction>
</comment>
<evidence type="ECO:0000313" key="9">
    <source>
        <dbReference type="EMBL" id="ASV66790.1"/>
    </source>
</evidence>